<keyword evidence="4" id="KW-0573">Peptidoglycan synthesis</keyword>
<dbReference type="Pfam" id="PF13480">
    <property type="entry name" value="Acetyltransf_6"/>
    <property type="match status" value="1"/>
</dbReference>
<dbReference type="AlphaFoldDB" id="A0A3B0V875"/>
<dbReference type="PANTHER" id="PTHR36174">
    <property type="entry name" value="LIPID II:GLYCINE GLYCYLTRANSFERASE"/>
    <property type="match status" value="1"/>
</dbReference>
<dbReference type="InterPro" id="IPR016181">
    <property type="entry name" value="Acyl_CoA_acyltransferase"/>
</dbReference>
<proteinExistence type="inferred from homology"/>
<gene>
    <name evidence="9" type="ORF">MNBD_DELTA03-296</name>
</gene>
<keyword evidence="3" id="KW-0133">Cell shape</keyword>
<dbReference type="InterPro" id="IPR050644">
    <property type="entry name" value="PG_Glycine_Bridge_Synth"/>
</dbReference>
<evidence type="ECO:0000256" key="5">
    <source>
        <dbReference type="ARBA" id="ARBA00023315"/>
    </source>
</evidence>
<dbReference type="GO" id="GO:0008360">
    <property type="term" value="P:regulation of cell shape"/>
    <property type="evidence" value="ECO:0007669"/>
    <property type="project" value="UniProtKB-KW"/>
</dbReference>
<dbReference type="PANTHER" id="PTHR36174:SF1">
    <property type="entry name" value="LIPID II:GLYCINE GLYCYLTRANSFERASE"/>
    <property type="match status" value="1"/>
</dbReference>
<name>A0A3B0V875_9ZZZZ</name>
<dbReference type="NCBIfam" id="TIGR03019">
    <property type="entry name" value="pepcterm_femAB"/>
    <property type="match status" value="1"/>
</dbReference>
<dbReference type="EMBL" id="UOEX01000096">
    <property type="protein sequence ID" value="VAW34297.1"/>
    <property type="molecule type" value="Genomic_DNA"/>
</dbReference>
<keyword evidence="2" id="KW-0808">Transferase</keyword>
<keyword evidence="5" id="KW-0012">Acyltransferase</keyword>
<evidence type="ECO:0000256" key="2">
    <source>
        <dbReference type="ARBA" id="ARBA00022679"/>
    </source>
</evidence>
<dbReference type="Gene3D" id="3.40.630.30">
    <property type="match status" value="2"/>
</dbReference>
<keyword evidence="6" id="KW-0961">Cell wall biogenesis/degradation</keyword>
<feature type="compositionally biased region" description="Basic and acidic residues" evidence="7">
    <location>
        <begin position="315"/>
        <end position="324"/>
    </location>
</feature>
<dbReference type="PROSITE" id="PS51191">
    <property type="entry name" value="FEMABX"/>
    <property type="match status" value="1"/>
</dbReference>
<dbReference type="SUPFAM" id="SSF55729">
    <property type="entry name" value="Acyl-CoA N-acyltransferases (Nat)"/>
    <property type="match status" value="1"/>
</dbReference>
<dbReference type="InterPro" id="IPR017469">
    <property type="entry name" value="PEP-CTERM_FemAB-rel"/>
</dbReference>
<dbReference type="InterPro" id="IPR003447">
    <property type="entry name" value="FEMABX"/>
</dbReference>
<sequence length="350" mass="39646">MLSIQTVRPTDQQQWDNFVRVRAEASPYHLFAWGKAINEAYGHKLYYLIARQNKKIVGVLPLVNLNFPFLVNNLTGLPFCDVGNCLGDDEEIQSSLIAEALKIGAKLKTKRITLRGEIKGSLSHNRNFAIENNAKVRMLLTLPPSSDILLKSFKSKLRSQIRKAEKNGVVFRWAGEEGVDPFYAVFCRNMRDLGSPVHSRQWFQAVMRNYGPNARIGLTEFEGKCIGAGLILSTSEQTAIPWASTLRQYNRQAPNMLLYWNCLKFAADNGKKLFDFGRSTKDEGTFRFKKQWGAAPTPLLWYSSPPSPRQSPGKSRTEPTRRETAAEIWKKLPAPIANLLGPQLRKYIDL</sequence>
<protein>
    <recommendedName>
        <fullName evidence="8">BioF2-like acetyltransferase domain-containing protein</fullName>
    </recommendedName>
</protein>
<reference evidence="9" key="1">
    <citation type="submission" date="2018-06" db="EMBL/GenBank/DDBJ databases">
        <authorList>
            <person name="Zhirakovskaya E."/>
        </authorList>
    </citation>
    <scope>NUCLEOTIDE SEQUENCE</scope>
</reference>
<evidence type="ECO:0000256" key="3">
    <source>
        <dbReference type="ARBA" id="ARBA00022960"/>
    </source>
</evidence>
<feature type="domain" description="BioF2-like acetyltransferase" evidence="8">
    <location>
        <begin position="152"/>
        <end position="289"/>
    </location>
</feature>
<dbReference type="InterPro" id="IPR038740">
    <property type="entry name" value="BioF2-like_GNAT_dom"/>
</dbReference>
<dbReference type="GO" id="GO:0016755">
    <property type="term" value="F:aminoacyltransferase activity"/>
    <property type="evidence" value="ECO:0007669"/>
    <property type="project" value="InterPro"/>
</dbReference>
<evidence type="ECO:0000313" key="9">
    <source>
        <dbReference type="EMBL" id="VAW34297.1"/>
    </source>
</evidence>
<evidence type="ECO:0000259" key="8">
    <source>
        <dbReference type="Pfam" id="PF13480"/>
    </source>
</evidence>
<dbReference type="GO" id="GO:0009252">
    <property type="term" value="P:peptidoglycan biosynthetic process"/>
    <property type="evidence" value="ECO:0007669"/>
    <property type="project" value="UniProtKB-KW"/>
</dbReference>
<comment type="similarity">
    <text evidence="1">Belongs to the FemABX family.</text>
</comment>
<evidence type="ECO:0000256" key="1">
    <source>
        <dbReference type="ARBA" id="ARBA00009943"/>
    </source>
</evidence>
<dbReference type="GO" id="GO:0071555">
    <property type="term" value="P:cell wall organization"/>
    <property type="evidence" value="ECO:0007669"/>
    <property type="project" value="UniProtKB-KW"/>
</dbReference>
<evidence type="ECO:0000256" key="7">
    <source>
        <dbReference type="SAM" id="MobiDB-lite"/>
    </source>
</evidence>
<feature type="region of interest" description="Disordered" evidence="7">
    <location>
        <begin position="297"/>
        <end position="324"/>
    </location>
</feature>
<evidence type="ECO:0000256" key="6">
    <source>
        <dbReference type="ARBA" id="ARBA00023316"/>
    </source>
</evidence>
<organism evidence="9">
    <name type="scientific">hydrothermal vent metagenome</name>
    <dbReference type="NCBI Taxonomy" id="652676"/>
    <lineage>
        <taxon>unclassified sequences</taxon>
        <taxon>metagenomes</taxon>
        <taxon>ecological metagenomes</taxon>
    </lineage>
</organism>
<evidence type="ECO:0000256" key="4">
    <source>
        <dbReference type="ARBA" id="ARBA00022984"/>
    </source>
</evidence>
<accession>A0A3B0V875</accession>